<dbReference type="Pfam" id="PF00126">
    <property type="entry name" value="HTH_1"/>
    <property type="match status" value="1"/>
</dbReference>
<dbReference type="PRINTS" id="PR00039">
    <property type="entry name" value="HTHLYSR"/>
</dbReference>
<dbReference type="SUPFAM" id="SSF46785">
    <property type="entry name" value="Winged helix' DNA-binding domain"/>
    <property type="match status" value="1"/>
</dbReference>
<evidence type="ECO:0000256" key="3">
    <source>
        <dbReference type="ARBA" id="ARBA00023125"/>
    </source>
</evidence>
<keyword evidence="3" id="KW-0238">DNA-binding</keyword>
<dbReference type="AlphaFoldDB" id="A0A0U2WYT0"/>
<evidence type="ECO:0000256" key="2">
    <source>
        <dbReference type="ARBA" id="ARBA00023015"/>
    </source>
</evidence>
<evidence type="ECO:0000256" key="1">
    <source>
        <dbReference type="ARBA" id="ARBA00009437"/>
    </source>
</evidence>
<dbReference type="SUPFAM" id="SSF53850">
    <property type="entry name" value="Periplasmic binding protein-like II"/>
    <property type="match status" value="1"/>
</dbReference>
<dbReference type="InterPro" id="IPR036390">
    <property type="entry name" value="WH_DNA-bd_sf"/>
</dbReference>
<accession>A0A0U2WYT0</accession>
<dbReference type="Gene3D" id="3.40.190.290">
    <property type="match status" value="1"/>
</dbReference>
<dbReference type="InterPro" id="IPR036388">
    <property type="entry name" value="WH-like_DNA-bd_sf"/>
</dbReference>
<evidence type="ECO:0000256" key="4">
    <source>
        <dbReference type="ARBA" id="ARBA00023163"/>
    </source>
</evidence>
<protein>
    <submittedName>
        <fullName evidence="6">LysR family transcriptional regulator</fullName>
    </submittedName>
</protein>
<comment type="similarity">
    <text evidence="1">Belongs to the LysR transcriptional regulatory family.</text>
</comment>
<dbReference type="PANTHER" id="PTHR30126">
    <property type="entry name" value="HTH-TYPE TRANSCRIPTIONAL REGULATOR"/>
    <property type="match status" value="1"/>
</dbReference>
<evidence type="ECO:0000313" key="7">
    <source>
        <dbReference type="Proteomes" id="UP000067523"/>
    </source>
</evidence>
<proteinExistence type="inferred from homology"/>
<feature type="domain" description="HTH lysR-type" evidence="5">
    <location>
        <begin position="1"/>
        <end position="57"/>
    </location>
</feature>
<keyword evidence="2" id="KW-0805">Transcription regulation</keyword>
<dbReference type="STRING" id="118060.ATZ35_08495"/>
<dbReference type="KEGG" id="erx:ATZ35_08495"/>
<dbReference type="RefSeq" id="WP_208930386.1">
    <property type="nucleotide sequence ID" value="NZ_CP013655.1"/>
</dbReference>
<dbReference type="InterPro" id="IPR005119">
    <property type="entry name" value="LysR_subst-bd"/>
</dbReference>
<reference evidence="7" key="1">
    <citation type="submission" date="2015-12" db="EMBL/GenBank/DDBJ databases">
        <authorList>
            <person name="Lauer A."/>
            <person name="Humrighouse B."/>
            <person name="Loparev V."/>
            <person name="Shewmaker P.L."/>
            <person name="Whitney A.M."/>
            <person name="McLaughlin R.W."/>
        </authorList>
    </citation>
    <scope>NUCLEOTIDE SEQUENCE [LARGE SCALE GENOMIC DNA]</scope>
    <source>
        <strain evidence="7">LMG 26678</strain>
    </source>
</reference>
<keyword evidence="7" id="KW-1185">Reference proteome</keyword>
<dbReference type="GO" id="GO:0003700">
    <property type="term" value="F:DNA-binding transcription factor activity"/>
    <property type="evidence" value="ECO:0007669"/>
    <property type="project" value="InterPro"/>
</dbReference>
<sequence>MFKLLKTFRVVYETKNFSKAAERLFISQPAVSNQIKLLEEELDIQLFVRNGRQEIITTKQADILYNHLLNLSDDWEDVVQALRVQTNPRETCRIIASNTFAVYYLPELMDQLIQRFPEVSFILDMDNSERVLDRIEKHQAHFGFIEKPLITDSIIRQEILADELVHAGDFSKDLWLVREENSGVFHYTERYFLAHNLNPQKMIVKNNEMIVRCLERGIGQSIISKRALTQKLNWRSLGQEYQRNFYFIKRQHIESSQLREIECFIHQYYQEH</sequence>
<dbReference type="PANTHER" id="PTHR30126:SF40">
    <property type="entry name" value="HTH-TYPE TRANSCRIPTIONAL REGULATOR GLTR"/>
    <property type="match status" value="1"/>
</dbReference>
<dbReference type="Pfam" id="PF03466">
    <property type="entry name" value="LysR_substrate"/>
    <property type="match status" value="1"/>
</dbReference>
<dbReference type="Gene3D" id="1.10.10.10">
    <property type="entry name" value="Winged helix-like DNA-binding domain superfamily/Winged helix DNA-binding domain"/>
    <property type="match status" value="1"/>
</dbReference>
<name>A0A0U2WYT0_9ENTE</name>
<evidence type="ECO:0000313" key="6">
    <source>
        <dbReference type="EMBL" id="ALS37194.1"/>
    </source>
</evidence>
<evidence type="ECO:0000259" key="5">
    <source>
        <dbReference type="PROSITE" id="PS50931"/>
    </source>
</evidence>
<dbReference type="PROSITE" id="PS50931">
    <property type="entry name" value="HTH_LYSR"/>
    <property type="match status" value="1"/>
</dbReference>
<organism evidence="6 7">
    <name type="scientific">Enterococcus rotai</name>
    <dbReference type="NCBI Taxonomy" id="118060"/>
    <lineage>
        <taxon>Bacteria</taxon>
        <taxon>Bacillati</taxon>
        <taxon>Bacillota</taxon>
        <taxon>Bacilli</taxon>
        <taxon>Lactobacillales</taxon>
        <taxon>Enterococcaceae</taxon>
        <taxon>Enterococcus</taxon>
    </lineage>
</organism>
<dbReference type="InterPro" id="IPR000847">
    <property type="entry name" value="LysR_HTH_N"/>
</dbReference>
<dbReference type="GO" id="GO:0000976">
    <property type="term" value="F:transcription cis-regulatory region binding"/>
    <property type="evidence" value="ECO:0007669"/>
    <property type="project" value="TreeGrafter"/>
</dbReference>
<dbReference type="EMBL" id="CP013655">
    <property type="protein sequence ID" value="ALS37194.1"/>
    <property type="molecule type" value="Genomic_DNA"/>
</dbReference>
<dbReference type="Proteomes" id="UP000067523">
    <property type="component" value="Chromosome"/>
</dbReference>
<keyword evidence="4" id="KW-0804">Transcription</keyword>
<gene>
    <name evidence="6" type="ORF">ATZ35_08495</name>
</gene>